<dbReference type="AlphaFoldDB" id="A0A9E2NX79"/>
<sequence>MKIIWRDLRQYSKNFWRHWLAFIILFVGMDLANQLVFIPLFRLATTYILQAGGIPFISYQNIGLLITQHTAVVIGLLIELVLLLLVIYWQFAYLLQGLRLILSGQISFKRLMKNSWMAIHDIRPGSLPMMLLYFVLVLPFADLVFRTPLLSKVQIPEFILDFMTRSSLLLTLLIIFYIVTTVLGVRLIMTLPLMIYRHQRTRQALVHSWRLTGKLKWWQYVKRLIVLGVLAAIVLGAFYAIVYGLQSLMDLFPGKFALGTATFNLTMIQIVSELLTIWTGIIALQVVIAPLGSLQLSGKYSQKVGKPGKIIFTILVTSLSILAVINNFYYLNGADNARPVTISHRGVAEKNGVQNTIPALKKTHRLHPTYVEMDVHETKDHKFVVMHDENLKELTGVNKTPHQLTLKQLTKLTAHENDYHAKVASFDQYLNVAEKLHQKLLVEVKTTPDDSKGMLKRFNRQYGERIIKDHDQVHSLDYRVVTGLKKLNPRLKVLYIQPYNFSYPNSVADGYSMEYSTLNFEFIQQAHQQRDVVYSWTVNNSDVMKQMMYDHVNGIITDNLADLNSSINDYMGSKSYANRILNFILVVPVGGGLEP</sequence>
<evidence type="ECO:0000313" key="4">
    <source>
        <dbReference type="Proteomes" id="UP000824180"/>
    </source>
</evidence>
<dbReference type="GO" id="GO:0006629">
    <property type="term" value="P:lipid metabolic process"/>
    <property type="evidence" value="ECO:0007669"/>
    <property type="project" value="InterPro"/>
</dbReference>
<evidence type="ECO:0000259" key="2">
    <source>
        <dbReference type="PROSITE" id="PS51704"/>
    </source>
</evidence>
<proteinExistence type="predicted"/>
<dbReference type="GO" id="GO:0008081">
    <property type="term" value="F:phosphoric diester hydrolase activity"/>
    <property type="evidence" value="ECO:0007669"/>
    <property type="project" value="InterPro"/>
</dbReference>
<evidence type="ECO:0000313" key="3">
    <source>
        <dbReference type="EMBL" id="MBU3830224.1"/>
    </source>
</evidence>
<dbReference type="Gene3D" id="3.20.20.190">
    <property type="entry name" value="Phosphatidylinositol (PI) phosphodiesterase"/>
    <property type="match status" value="1"/>
</dbReference>
<comment type="caution">
    <text evidence="3">The sequence shown here is derived from an EMBL/GenBank/DDBJ whole genome shotgun (WGS) entry which is preliminary data.</text>
</comment>
<feature type="transmembrane region" description="Helical" evidence="1">
    <location>
        <begin position="129"/>
        <end position="149"/>
    </location>
</feature>
<dbReference type="Proteomes" id="UP000824180">
    <property type="component" value="Unassembled WGS sequence"/>
</dbReference>
<organism evidence="3 4">
    <name type="scientific">Candidatus Limosilactobacillus merdavium</name>
    <dbReference type="NCBI Taxonomy" id="2838651"/>
    <lineage>
        <taxon>Bacteria</taxon>
        <taxon>Bacillati</taxon>
        <taxon>Bacillota</taxon>
        <taxon>Bacilli</taxon>
        <taxon>Lactobacillales</taxon>
        <taxon>Lactobacillaceae</taxon>
        <taxon>Limosilactobacillus</taxon>
    </lineage>
</organism>
<evidence type="ECO:0000256" key="1">
    <source>
        <dbReference type="SAM" id="Phobius"/>
    </source>
</evidence>
<keyword evidence="1" id="KW-0472">Membrane</keyword>
<dbReference type="CDD" id="cd08579">
    <property type="entry name" value="GDPD_memb_like"/>
    <property type="match status" value="1"/>
</dbReference>
<feature type="transmembrane region" description="Helical" evidence="1">
    <location>
        <begin position="62"/>
        <end position="85"/>
    </location>
</feature>
<feature type="transmembrane region" description="Helical" evidence="1">
    <location>
        <begin position="20"/>
        <end position="41"/>
    </location>
</feature>
<keyword evidence="1" id="KW-0812">Transmembrane</keyword>
<dbReference type="Pfam" id="PF03009">
    <property type="entry name" value="GDPD"/>
    <property type="match status" value="1"/>
</dbReference>
<accession>A0A9E2NX79</accession>
<name>A0A9E2NX79_9LACO</name>
<dbReference type="Pfam" id="PF10110">
    <property type="entry name" value="GPDPase_memb"/>
    <property type="match status" value="1"/>
</dbReference>
<dbReference type="InterPro" id="IPR018476">
    <property type="entry name" value="GlyceroP-diester-Pdiesterase_M"/>
</dbReference>
<reference evidence="3" key="1">
    <citation type="journal article" date="2021" name="PeerJ">
        <title>Extensive microbial diversity within the chicken gut microbiome revealed by metagenomics and culture.</title>
        <authorList>
            <person name="Gilroy R."/>
            <person name="Ravi A."/>
            <person name="Getino M."/>
            <person name="Pursley I."/>
            <person name="Horton D.L."/>
            <person name="Alikhan N.F."/>
            <person name="Baker D."/>
            <person name="Gharbi K."/>
            <person name="Hall N."/>
            <person name="Watson M."/>
            <person name="Adriaenssens E.M."/>
            <person name="Foster-Nyarko E."/>
            <person name="Jarju S."/>
            <person name="Secka A."/>
            <person name="Antonio M."/>
            <person name="Oren A."/>
            <person name="Chaudhuri R.R."/>
            <person name="La Ragione R."/>
            <person name="Hildebrand F."/>
            <person name="Pallen M.J."/>
        </authorList>
    </citation>
    <scope>NUCLEOTIDE SEQUENCE</scope>
    <source>
        <strain evidence="3">876</strain>
    </source>
</reference>
<dbReference type="PROSITE" id="PS51704">
    <property type="entry name" value="GP_PDE"/>
    <property type="match status" value="1"/>
</dbReference>
<dbReference type="InterPro" id="IPR017946">
    <property type="entry name" value="PLC-like_Pdiesterase_TIM-brl"/>
</dbReference>
<dbReference type="PANTHER" id="PTHR46211:SF8">
    <property type="entry name" value="PHOSPHODIESTERASE"/>
    <property type="match status" value="1"/>
</dbReference>
<dbReference type="PANTHER" id="PTHR46211">
    <property type="entry name" value="GLYCEROPHOSPHORYL DIESTER PHOSPHODIESTERASE"/>
    <property type="match status" value="1"/>
</dbReference>
<reference evidence="3" key="2">
    <citation type="submission" date="2021-04" db="EMBL/GenBank/DDBJ databases">
        <authorList>
            <person name="Gilroy R."/>
        </authorList>
    </citation>
    <scope>NUCLEOTIDE SEQUENCE</scope>
    <source>
        <strain evidence="3">876</strain>
    </source>
</reference>
<keyword evidence="1" id="KW-1133">Transmembrane helix</keyword>
<gene>
    <name evidence="3" type="ORF">H9843_04955</name>
</gene>
<protein>
    <submittedName>
        <fullName evidence="3">Glycerophosphodiester phosphodiesterase</fullName>
    </submittedName>
</protein>
<feature type="transmembrane region" description="Helical" evidence="1">
    <location>
        <begin position="265"/>
        <end position="289"/>
    </location>
</feature>
<dbReference type="InterPro" id="IPR030395">
    <property type="entry name" value="GP_PDE_dom"/>
</dbReference>
<feature type="transmembrane region" description="Helical" evidence="1">
    <location>
        <begin position="310"/>
        <end position="331"/>
    </location>
</feature>
<feature type="domain" description="GP-PDE" evidence="2">
    <location>
        <begin position="339"/>
        <end position="567"/>
    </location>
</feature>
<feature type="transmembrane region" description="Helical" evidence="1">
    <location>
        <begin position="169"/>
        <end position="195"/>
    </location>
</feature>
<dbReference type="SUPFAM" id="SSF51695">
    <property type="entry name" value="PLC-like phosphodiesterases"/>
    <property type="match status" value="1"/>
</dbReference>
<feature type="transmembrane region" description="Helical" evidence="1">
    <location>
        <begin position="224"/>
        <end position="245"/>
    </location>
</feature>
<dbReference type="EMBL" id="JAHLFK010000054">
    <property type="protein sequence ID" value="MBU3830224.1"/>
    <property type="molecule type" value="Genomic_DNA"/>
</dbReference>